<dbReference type="AlphaFoldDB" id="A0A1R4JHF3"/>
<proteinExistence type="predicted"/>
<accession>A0A1R4JHF3</accession>
<reference evidence="1 2" key="1">
    <citation type="submission" date="2017-02" db="EMBL/GenBank/DDBJ databases">
        <authorList>
            <person name="Peterson S.W."/>
        </authorList>
    </citation>
    <scope>NUCLEOTIDE SEQUENCE [LARGE SCALE GENOMIC DNA]</scope>
    <source>
        <strain evidence="1 2">B Mb 05.01</strain>
    </source>
</reference>
<name>A0A1R4JHF3_9MICO</name>
<gene>
    <name evidence="1" type="ORF">FM104_07540</name>
</gene>
<organism evidence="1 2">
    <name type="scientific">Microbacterium esteraromaticum</name>
    <dbReference type="NCBI Taxonomy" id="57043"/>
    <lineage>
        <taxon>Bacteria</taxon>
        <taxon>Bacillati</taxon>
        <taxon>Actinomycetota</taxon>
        <taxon>Actinomycetes</taxon>
        <taxon>Micrococcales</taxon>
        <taxon>Microbacteriaceae</taxon>
        <taxon>Microbacterium</taxon>
    </lineage>
</organism>
<evidence type="ECO:0000313" key="1">
    <source>
        <dbReference type="EMBL" id="SJN31661.1"/>
    </source>
</evidence>
<protein>
    <submittedName>
        <fullName evidence="1">Uncharacterized protein</fullName>
    </submittedName>
</protein>
<dbReference type="EMBL" id="FUKO01000019">
    <property type="protein sequence ID" value="SJN31661.1"/>
    <property type="molecule type" value="Genomic_DNA"/>
</dbReference>
<evidence type="ECO:0000313" key="2">
    <source>
        <dbReference type="Proteomes" id="UP000196320"/>
    </source>
</evidence>
<sequence length="40" mass="4946">MHRAPILERVLGWKRRTSRLPTILRHRRDAPRQYLIGRLR</sequence>
<dbReference type="Proteomes" id="UP000196320">
    <property type="component" value="Unassembled WGS sequence"/>
</dbReference>
<keyword evidence="2" id="KW-1185">Reference proteome</keyword>